<keyword evidence="3" id="KW-1185">Reference proteome</keyword>
<feature type="region of interest" description="Disordered" evidence="1">
    <location>
        <begin position="15"/>
        <end position="37"/>
    </location>
</feature>
<sequence>MRPGSLDEQLRELAERTGVPCIDGKKTTSHGWRTGANTDLIAASVPLTERNKAGRWAEGSHTGDTVYDRRHGAGAHDPVAQVPLYGGPAHAVAAQARADATADQKE</sequence>
<organism evidence="2 3">
    <name type="scientific">Streptomyces virginiae</name>
    <name type="common">Streptomyces cinnamonensis</name>
    <dbReference type="NCBI Taxonomy" id="1961"/>
    <lineage>
        <taxon>Bacteria</taxon>
        <taxon>Bacillati</taxon>
        <taxon>Actinomycetota</taxon>
        <taxon>Actinomycetes</taxon>
        <taxon>Kitasatosporales</taxon>
        <taxon>Streptomycetaceae</taxon>
        <taxon>Streptomyces</taxon>
    </lineage>
</organism>
<evidence type="ECO:0000313" key="3">
    <source>
        <dbReference type="Proteomes" id="UP001432039"/>
    </source>
</evidence>
<dbReference type="Proteomes" id="UP001432039">
    <property type="component" value="Chromosome"/>
</dbReference>
<dbReference type="EMBL" id="CP108090">
    <property type="protein sequence ID" value="WUQ17422.1"/>
    <property type="molecule type" value="Genomic_DNA"/>
</dbReference>
<proteinExistence type="predicted"/>
<feature type="region of interest" description="Disordered" evidence="1">
    <location>
        <begin position="52"/>
        <end position="83"/>
    </location>
</feature>
<dbReference type="RefSeq" id="WP_328965643.1">
    <property type="nucleotide sequence ID" value="NZ_CP108090.1"/>
</dbReference>
<accession>A0ABZ1TQF0</accession>
<reference evidence="2" key="1">
    <citation type="submission" date="2022-10" db="EMBL/GenBank/DDBJ databases">
        <title>The complete genomes of actinobacterial strains from the NBC collection.</title>
        <authorList>
            <person name="Joergensen T.S."/>
            <person name="Alvarez Arevalo M."/>
            <person name="Sterndorff E.B."/>
            <person name="Faurdal D."/>
            <person name="Vuksanovic O."/>
            <person name="Mourched A.-S."/>
            <person name="Charusanti P."/>
            <person name="Shaw S."/>
            <person name="Blin K."/>
            <person name="Weber T."/>
        </authorList>
    </citation>
    <scope>NUCLEOTIDE SEQUENCE</scope>
    <source>
        <strain evidence="2">NBC_00248</strain>
    </source>
</reference>
<gene>
    <name evidence="2" type="ORF">OG517_41970</name>
</gene>
<evidence type="ECO:0000256" key="1">
    <source>
        <dbReference type="SAM" id="MobiDB-lite"/>
    </source>
</evidence>
<name>A0ABZ1TQF0_STRVG</name>
<protein>
    <submittedName>
        <fullName evidence="2">Uncharacterized protein</fullName>
    </submittedName>
</protein>
<evidence type="ECO:0000313" key="2">
    <source>
        <dbReference type="EMBL" id="WUQ17422.1"/>
    </source>
</evidence>